<feature type="region of interest" description="Disordered" evidence="3">
    <location>
        <begin position="219"/>
        <end position="265"/>
    </location>
</feature>
<reference evidence="5 6" key="1">
    <citation type="submission" date="2017-06" db="EMBL/GenBank/DDBJ databases">
        <title>Ant-infecting Ophiocordyceps genomes reveal a high diversity of potential behavioral manipulation genes and a possible major role for enterotoxins.</title>
        <authorList>
            <person name="De Bekker C."/>
            <person name="Evans H.C."/>
            <person name="Brachmann A."/>
            <person name="Hughes D.P."/>
        </authorList>
    </citation>
    <scope>NUCLEOTIDE SEQUENCE [LARGE SCALE GENOMIC DNA]</scope>
    <source>
        <strain evidence="5 6">Map16</strain>
    </source>
</reference>
<dbReference type="GO" id="GO:0000338">
    <property type="term" value="P:protein deneddylation"/>
    <property type="evidence" value="ECO:0007669"/>
    <property type="project" value="InterPro"/>
</dbReference>
<dbReference type="STRING" id="2004952.A0A2C5Z9D0"/>
<keyword evidence="2" id="KW-0539">Nucleus</keyword>
<dbReference type="PANTHER" id="PTHR10540:SF8">
    <property type="entry name" value="COP9 SIGNALOSOME COMPLEX SUBUNIT 6"/>
    <property type="match status" value="1"/>
</dbReference>
<evidence type="ECO:0000313" key="5">
    <source>
        <dbReference type="EMBL" id="PHH76014.1"/>
    </source>
</evidence>
<comment type="subcellular location">
    <subcellularLocation>
        <location evidence="2">Cytoplasm</location>
    </subcellularLocation>
    <subcellularLocation>
        <location evidence="2">Nucleus</location>
    </subcellularLocation>
</comment>
<comment type="similarity">
    <text evidence="1 2">Belongs to the peptidase M67A family. CSN6 subfamily.</text>
</comment>
<name>A0A2C5Z9D0_9HYPO</name>
<comment type="caution">
    <text evidence="5">The sequence shown here is derived from an EMBL/GenBank/DDBJ whole genome shotgun (WGS) entry which is preliminary data.</text>
</comment>
<dbReference type="InterPro" id="IPR000555">
    <property type="entry name" value="JAMM/MPN+_dom"/>
</dbReference>
<feature type="compositionally biased region" description="Polar residues" evidence="3">
    <location>
        <begin position="219"/>
        <end position="228"/>
    </location>
</feature>
<dbReference type="CDD" id="cd08063">
    <property type="entry name" value="MPN_CSN6"/>
    <property type="match status" value="1"/>
</dbReference>
<dbReference type="GO" id="GO:0008180">
    <property type="term" value="C:COP9 signalosome"/>
    <property type="evidence" value="ECO:0007669"/>
    <property type="project" value="UniProtKB-UniRule"/>
</dbReference>
<dbReference type="Pfam" id="PF01398">
    <property type="entry name" value="JAB"/>
    <property type="match status" value="1"/>
</dbReference>
<feature type="domain" description="MPN" evidence="4">
    <location>
        <begin position="20"/>
        <end position="165"/>
    </location>
</feature>
<gene>
    <name evidence="5" type="ORF">CDD80_1879</name>
</gene>
<accession>A0A2C5Z9D0</accession>
<keyword evidence="2" id="KW-0963">Cytoplasm</keyword>
<evidence type="ECO:0000313" key="6">
    <source>
        <dbReference type="Proteomes" id="UP000226431"/>
    </source>
</evidence>
<proteinExistence type="inferred from homology"/>
<dbReference type="PROSITE" id="PS50249">
    <property type="entry name" value="MPN"/>
    <property type="match status" value="1"/>
</dbReference>
<sequence length="415" mass="44735">MAAPAPNPLMSSQKSSQLQTVLHPLVLLAISDYVTRHSLRCQEGPIVGALLGQQNGREITIEHVFDCHTRAASGVEGGYLLDVDRFAARLEQMMTVHKERQLDLVGWYTLLPTSGPTPSVVPIHKQILQQWNESALLLGFHPEEALKHSVGGKLPLTIYESNYEVDDSAGGGAEGDEDKRMDDGETAALKLKFREVPYSVETDDTEMISMNYIAGAGGNASTVSGTASTKEDRPARSVESNGKGKRRLVESEADDTAKSLPDADEVLTHDEEKTLATLTAKANAIKMLHARLRLIATYLERLPPTPPPTTAEDSMDTDSTTPSLPILRQIQALVTRLDLVIPSDSEAFAAESLQQANDVQLMDLLNSVMQAVGKTREVGRQSAVVENGKAVGRRGPAGLSADAMFSLGSAGDIFL</sequence>
<evidence type="ECO:0000256" key="2">
    <source>
        <dbReference type="RuleBase" id="RU367006"/>
    </source>
</evidence>
<evidence type="ECO:0000259" key="4">
    <source>
        <dbReference type="PROSITE" id="PS50249"/>
    </source>
</evidence>
<feature type="region of interest" description="Disordered" evidence="3">
    <location>
        <begin position="301"/>
        <end position="321"/>
    </location>
</feature>
<dbReference type="Proteomes" id="UP000226431">
    <property type="component" value="Unassembled WGS sequence"/>
</dbReference>
<dbReference type="InterPro" id="IPR033859">
    <property type="entry name" value="MPN_CSN6"/>
</dbReference>
<evidence type="ECO:0000256" key="3">
    <source>
        <dbReference type="SAM" id="MobiDB-lite"/>
    </source>
</evidence>
<evidence type="ECO:0000256" key="1">
    <source>
        <dbReference type="ARBA" id="ARBA00010893"/>
    </source>
</evidence>
<dbReference type="OrthoDB" id="1378at2759"/>
<keyword evidence="2" id="KW-0736">Signalosome</keyword>
<dbReference type="GO" id="GO:0008237">
    <property type="term" value="F:metallopeptidase activity"/>
    <property type="evidence" value="ECO:0007669"/>
    <property type="project" value="InterPro"/>
</dbReference>
<protein>
    <recommendedName>
        <fullName evidence="2">COP9 signalosome complex subunit 6</fullName>
    </recommendedName>
</protein>
<dbReference type="AlphaFoldDB" id="A0A2C5Z9D0"/>
<keyword evidence="6" id="KW-1185">Reference proteome</keyword>
<dbReference type="PANTHER" id="PTHR10540">
    <property type="entry name" value="EUKARYOTIC TRANSLATION INITIATION FACTOR 3 SUBUNIT F-RELATED"/>
    <property type="match status" value="1"/>
</dbReference>
<dbReference type="GO" id="GO:0005737">
    <property type="term" value="C:cytoplasm"/>
    <property type="evidence" value="ECO:0007669"/>
    <property type="project" value="UniProtKB-SubCell"/>
</dbReference>
<dbReference type="Pfam" id="PF13012">
    <property type="entry name" value="MitMem_reg"/>
    <property type="match status" value="1"/>
</dbReference>
<dbReference type="Gene3D" id="3.40.140.10">
    <property type="entry name" value="Cytidine Deaminase, domain 2"/>
    <property type="match status" value="1"/>
</dbReference>
<comment type="function">
    <text evidence="2">Component of the COP9 signalosome complex (CSN), a complex involved in various cellular and developmental processes.</text>
</comment>
<dbReference type="InterPro" id="IPR037518">
    <property type="entry name" value="MPN"/>
</dbReference>
<dbReference type="EMBL" id="NJES01000184">
    <property type="protein sequence ID" value="PHH76014.1"/>
    <property type="molecule type" value="Genomic_DNA"/>
</dbReference>
<organism evidence="5 6">
    <name type="scientific">Ophiocordyceps camponoti-rufipedis</name>
    <dbReference type="NCBI Taxonomy" id="2004952"/>
    <lineage>
        <taxon>Eukaryota</taxon>
        <taxon>Fungi</taxon>
        <taxon>Dikarya</taxon>
        <taxon>Ascomycota</taxon>
        <taxon>Pezizomycotina</taxon>
        <taxon>Sordariomycetes</taxon>
        <taxon>Hypocreomycetidae</taxon>
        <taxon>Hypocreales</taxon>
        <taxon>Ophiocordycipitaceae</taxon>
        <taxon>Ophiocordyceps</taxon>
    </lineage>
</organism>
<dbReference type="InterPro" id="IPR024969">
    <property type="entry name" value="EIF3F/CSN6-like_C"/>
</dbReference>